<evidence type="ECO:0000313" key="2">
    <source>
        <dbReference type="Proteomes" id="UP001281761"/>
    </source>
</evidence>
<proteinExistence type="predicted"/>
<organism evidence="1 2">
    <name type="scientific">Blattamonas nauphoetae</name>
    <dbReference type="NCBI Taxonomy" id="2049346"/>
    <lineage>
        <taxon>Eukaryota</taxon>
        <taxon>Metamonada</taxon>
        <taxon>Preaxostyla</taxon>
        <taxon>Oxymonadida</taxon>
        <taxon>Blattamonas</taxon>
    </lineage>
</organism>
<keyword evidence="2" id="KW-1185">Reference proteome</keyword>
<evidence type="ECO:0000313" key="1">
    <source>
        <dbReference type="EMBL" id="KAK2950655.1"/>
    </source>
</evidence>
<dbReference type="EMBL" id="JARBJD010000131">
    <property type="protein sequence ID" value="KAK2950655.1"/>
    <property type="molecule type" value="Genomic_DNA"/>
</dbReference>
<name>A0ABQ9XHI8_9EUKA</name>
<comment type="caution">
    <text evidence="1">The sequence shown here is derived from an EMBL/GenBank/DDBJ whole genome shotgun (WGS) entry which is preliminary data.</text>
</comment>
<accession>A0ABQ9XHI8</accession>
<gene>
    <name evidence="1" type="ORF">BLNAU_14326</name>
</gene>
<protein>
    <submittedName>
        <fullName evidence="1">Uncharacterized protein</fullName>
    </submittedName>
</protein>
<reference evidence="1 2" key="1">
    <citation type="journal article" date="2022" name="bioRxiv">
        <title>Genomics of Preaxostyla Flagellates Illuminates Evolutionary Transitions and the Path Towards Mitochondrial Loss.</title>
        <authorList>
            <person name="Novak L.V.F."/>
            <person name="Treitli S.C."/>
            <person name="Pyrih J."/>
            <person name="Halakuc P."/>
            <person name="Pipaliya S.V."/>
            <person name="Vacek V."/>
            <person name="Brzon O."/>
            <person name="Soukal P."/>
            <person name="Eme L."/>
            <person name="Dacks J.B."/>
            <person name="Karnkowska A."/>
            <person name="Elias M."/>
            <person name="Hampl V."/>
        </authorList>
    </citation>
    <scope>NUCLEOTIDE SEQUENCE [LARGE SCALE GENOMIC DNA]</scope>
    <source>
        <strain evidence="1">NAU3</strain>
        <tissue evidence="1">Gut</tissue>
    </source>
</reference>
<dbReference type="Proteomes" id="UP001281761">
    <property type="component" value="Unassembled WGS sequence"/>
</dbReference>
<sequence length="219" mass="24346">MGATDSKLATSTDSPGPYSTAFLNWNEKVLESEQKKTIIFLSLIATMKFQPALDDYLETKAAKILESVIFHNTESADDFLGNLGRTINESSRDFVQSIVVLILTPSLVIATTTMKMLQSLVLHCSAKGRIALVKADLIPQLIITLNPHSLSFTEAVDININLMKTISKTLWLTTPDGLNQLKIKDDNEQQAVHETSKQTRISEPFDKSVAYFEQHTNSM</sequence>